<accession>A0AAJ0GJS5</accession>
<keyword evidence="2" id="KW-0812">Transmembrane</keyword>
<name>A0AAJ0GJS5_9PEZI</name>
<sequence>MATPIASTKAFDRGQMPAPTSPPHLLVRSGFNKVCGYENGNPQLPLGCLPGYDCTHDGAASVSGCCATAAIAGKCALETTCIGYSDALATSVARAHSWYVKEVADVSSDGAQPFCTTAYFVDNYAMFTCGNGEKQEQVSAFYHMSSSGAVESGSSRQAQSAGSSGVASSSGSGNDSTGSDGTSSSSSTPIGAIVGGVVAGVAVILLAVFLVWFVLRKKRKDRLTIAGTSAGGSGAPFPADAPGQTGQVYEKRGLGYSELAAPPAEMPDRGMRYAHEAPFRPSDPASVGRSELPSNRDSRYEMLS</sequence>
<evidence type="ECO:0000256" key="1">
    <source>
        <dbReference type="SAM" id="MobiDB-lite"/>
    </source>
</evidence>
<evidence type="ECO:0000313" key="3">
    <source>
        <dbReference type="EMBL" id="KAK3058871.1"/>
    </source>
</evidence>
<evidence type="ECO:0000256" key="2">
    <source>
        <dbReference type="SAM" id="Phobius"/>
    </source>
</evidence>
<comment type="caution">
    <text evidence="3">The sequence shown here is derived from an EMBL/GenBank/DDBJ whole genome shotgun (WGS) entry which is preliminary data.</text>
</comment>
<keyword evidence="4" id="KW-1185">Reference proteome</keyword>
<feature type="region of interest" description="Disordered" evidence="1">
    <location>
        <begin position="227"/>
        <end position="246"/>
    </location>
</feature>
<gene>
    <name evidence="3" type="ORF">LTR09_000436</name>
</gene>
<feature type="region of interest" description="Disordered" evidence="1">
    <location>
        <begin position="152"/>
        <end position="186"/>
    </location>
</feature>
<feature type="region of interest" description="Disordered" evidence="1">
    <location>
        <begin position="260"/>
        <end position="304"/>
    </location>
</feature>
<dbReference type="Proteomes" id="UP001271007">
    <property type="component" value="Unassembled WGS sequence"/>
</dbReference>
<reference evidence="3" key="1">
    <citation type="submission" date="2023-04" db="EMBL/GenBank/DDBJ databases">
        <title>Black Yeasts Isolated from many extreme environments.</title>
        <authorList>
            <person name="Coleine C."/>
            <person name="Stajich J.E."/>
            <person name="Selbmann L."/>
        </authorList>
    </citation>
    <scope>NUCLEOTIDE SEQUENCE</scope>
    <source>
        <strain evidence="3">CCFEE 5312</strain>
    </source>
</reference>
<feature type="transmembrane region" description="Helical" evidence="2">
    <location>
        <begin position="190"/>
        <end position="215"/>
    </location>
</feature>
<keyword evidence="2" id="KW-0472">Membrane</keyword>
<protein>
    <submittedName>
        <fullName evidence="3">Uncharacterized protein</fullName>
    </submittedName>
</protein>
<keyword evidence="2" id="KW-1133">Transmembrane helix</keyword>
<dbReference type="AlphaFoldDB" id="A0AAJ0GJS5"/>
<proteinExistence type="predicted"/>
<feature type="compositionally biased region" description="Basic and acidic residues" evidence="1">
    <location>
        <begin position="266"/>
        <end position="278"/>
    </location>
</feature>
<feature type="compositionally biased region" description="Basic and acidic residues" evidence="1">
    <location>
        <begin position="294"/>
        <end position="304"/>
    </location>
</feature>
<evidence type="ECO:0000313" key="4">
    <source>
        <dbReference type="Proteomes" id="UP001271007"/>
    </source>
</evidence>
<organism evidence="3 4">
    <name type="scientific">Extremus antarcticus</name>
    <dbReference type="NCBI Taxonomy" id="702011"/>
    <lineage>
        <taxon>Eukaryota</taxon>
        <taxon>Fungi</taxon>
        <taxon>Dikarya</taxon>
        <taxon>Ascomycota</taxon>
        <taxon>Pezizomycotina</taxon>
        <taxon>Dothideomycetes</taxon>
        <taxon>Dothideomycetidae</taxon>
        <taxon>Mycosphaerellales</taxon>
        <taxon>Extremaceae</taxon>
        <taxon>Extremus</taxon>
    </lineage>
</organism>
<dbReference type="EMBL" id="JAWDJX010000001">
    <property type="protein sequence ID" value="KAK3058871.1"/>
    <property type="molecule type" value="Genomic_DNA"/>
</dbReference>